<protein>
    <submittedName>
        <fullName evidence="12">Putative ABC transporter family lipid A export ATP-binding/permease protein MsbA</fullName>
    </submittedName>
</protein>
<evidence type="ECO:0000313" key="12">
    <source>
        <dbReference type="EMBL" id="AGI68943.1"/>
    </source>
</evidence>
<dbReference type="PROSITE" id="PS50929">
    <property type="entry name" value="ABC_TM1F"/>
    <property type="match status" value="1"/>
</dbReference>
<dbReference type="eggNOG" id="COG1132">
    <property type="taxonomic scope" value="Bacteria"/>
</dbReference>
<evidence type="ECO:0000256" key="6">
    <source>
        <dbReference type="ARBA" id="ARBA00022840"/>
    </source>
</evidence>
<dbReference type="InterPro" id="IPR017871">
    <property type="entry name" value="ABC_transporter-like_CS"/>
</dbReference>
<dbReference type="HOGENOM" id="CLU_000604_84_3_5"/>
<dbReference type="InterPro" id="IPR003439">
    <property type="entry name" value="ABC_transporter-like_ATP-bd"/>
</dbReference>
<sequence>MTDPAQTPAPAAKSERTSRAMFQWLWGNYLRRHIVLLLVAVALMVIEGSTFGVLSYMMQPMFDNVFIGGQQGAVWIIGTVILALFMVRAVTSLTQRVILKRIAEQSAADIRTDLLRHLMRLDTAFHQAHPPGTLIERVQGDVQALGGVWTGLITGLGRDMVAVVALFSVALWVDWVWTAIALIGIPILVLPSFAIQGYVRHKARAAREVAADMSTRLDEVFHGINPIKLNSLEDYQGKRYEALTSRRVRTETQAAFGQAMIPSLVDIMAGLGFFAVLLYGGNQIIDGQKTVGEFMAFFTAMAIAFDPLRRLGNLTGLWQAAAAAIDRLLDLFDAQPTLLSPNDPVAIPVNAPKISFYNVSLSYGDLPVLNGATFTAQAGQTTALVGASGAGKSTLFNVLTRLVEPQSGSVSLDDTPINTLALTDLRSLVSTVSQDAALFDETLRDNILLGKTAITDDVLNATLDDAHVADFLVKLPAGLDSPAGPRGSNLSGGQRQRVAIARALLRDTPILLLDEATSALDTKSETIVQGALDRLAMGRTTLVIAHRLSTIQNAHKIVVIDKGRVVDEGTHTDLLARGGLYADLYRLQFRDGKQVIDGKNRPRKQTIAAKSNARPQSWLARLFNRPERH</sequence>
<dbReference type="AlphaFoldDB" id="M9RB10"/>
<gene>
    <name evidence="12" type="primary">msbA1</name>
    <name evidence="12" type="ORF">OAN307_c34560</name>
</gene>
<evidence type="ECO:0000259" key="11">
    <source>
        <dbReference type="PROSITE" id="PS50929"/>
    </source>
</evidence>
<dbReference type="Pfam" id="PF00664">
    <property type="entry name" value="ABC_membrane"/>
    <property type="match status" value="1"/>
</dbReference>
<dbReference type="Gene3D" id="3.40.50.300">
    <property type="entry name" value="P-loop containing nucleotide triphosphate hydrolases"/>
    <property type="match status" value="1"/>
</dbReference>
<feature type="transmembrane region" description="Helical" evidence="9">
    <location>
        <begin position="72"/>
        <end position="91"/>
    </location>
</feature>
<dbReference type="GO" id="GO:0016887">
    <property type="term" value="F:ATP hydrolysis activity"/>
    <property type="evidence" value="ECO:0007669"/>
    <property type="project" value="InterPro"/>
</dbReference>
<evidence type="ECO:0000256" key="5">
    <source>
        <dbReference type="ARBA" id="ARBA00022741"/>
    </source>
</evidence>
<feature type="transmembrane region" description="Helical" evidence="9">
    <location>
        <begin position="175"/>
        <end position="195"/>
    </location>
</feature>
<dbReference type="InterPro" id="IPR036640">
    <property type="entry name" value="ABC1_TM_sf"/>
</dbReference>
<keyword evidence="6 12" id="KW-0067">ATP-binding</keyword>
<evidence type="ECO:0000256" key="9">
    <source>
        <dbReference type="SAM" id="Phobius"/>
    </source>
</evidence>
<dbReference type="SUPFAM" id="SSF90123">
    <property type="entry name" value="ABC transporter transmembrane region"/>
    <property type="match status" value="1"/>
</dbReference>
<dbReference type="InterPro" id="IPR027417">
    <property type="entry name" value="P-loop_NTPase"/>
</dbReference>
<comment type="subcellular location">
    <subcellularLocation>
        <location evidence="1">Cell membrane</location>
        <topology evidence="1">Multi-pass membrane protein</topology>
    </subcellularLocation>
</comment>
<keyword evidence="4 9" id="KW-0812">Transmembrane</keyword>
<evidence type="ECO:0000256" key="3">
    <source>
        <dbReference type="ARBA" id="ARBA00022475"/>
    </source>
</evidence>
<dbReference type="PANTHER" id="PTHR43394:SF1">
    <property type="entry name" value="ATP-BINDING CASSETTE SUB-FAMILY B MEMBER 10, MITOCHONDRIAL"/>
    <property type="match status" value="1"/>
</dbReference>
<accession>M9RB10</accession>
<evidence type="ECO:0000256" key="8">
    <source>
        <dbReference type="ARBA" id="ARBA00023136"/>
    </source>
</evidence>
<dbReference type="PROSITE" id="PS50893">
    <property type="entry name" value="ABC_TRANSPORTER_2"/>
    <property type="match status" value="1"/>
</dbReference>
<dbReference type="GO" id="GO:0005524">
    <property type="term" value="F:ATP binding"/>
    <property type="evidence" value="ECO:0007669"/>
    <property type="project" value="UniProtKB-KW"/>
</dbReference>
<feature type="domain" description="ABC transmembrane type-1" evidence="11">
    <location>
        <begin position="38"/>
        <end position="320"/>
    </location>
</feature>
<dbReference type="GO" id="GO:0005886">
    <property type="term" value="C:plasma membrane"/>
    <property type="evidence" value="ECO:0007669"/>
    <property type="project" value="UniProtKB-SubCell"/>
</dbReference>
<keyword evidence="8 9" id="KW-0472">Membrane</keyword>
<dbReference type="SUPFAM" id="SSF52540">
    <property type="entry name" value="P-loop containing nucleoside triphosphate hydrolases"/>
    <property type="match status" value="1"/>
</dbReference>
<dbReference type="PROSITE" id="PS00211">
    <property type="entry name" value="ABC_TRANSPORTER_1"/>
    <property type="match status" value="1"/>
</dbReference>
<dbReference type="PANTHER" id="PTHR43394">
    <property type="entry name" value="ATP-DEPENDENT PERMEASE MDL1, MITOCHONDRIAL"/>
    <property type="match status" value="1"/>
</dbReference>
<organism evidence="12 13">
    <name type="scientific">Octadecabacter antarcticus 307</name>
    <dbReference type="NCBI Taxonomy" id="391626"/>
    <lineage>
        <taxon>Bacteria</taxon>
        <taxon>Pseudomonadati</taxon>
        <taxon>Pseudomonadota</taxon>
        <taxon>Alphaproteobacteria</taxon>
        <taxon>Rhodobacterales</taxon>
        <taxon>Roseobacteraceae</taxon>
        <taxon>Octadecabacter</taxon>
    </lineage>
</organism>
<dbReference type="Pfam" id="PF00005">
    <property type="entry name" value="ABC_tran"/>
    <property type="match status" value="1"/>
</dbReference>
<name>M9RB10_9RHOB</name>
<keyword evidence="5" id="KW-0547">Nucleotide-binding</keyword>
<dbReference type="SMART" id="SM00382">
    <property type="entry name" value="AAA"/>
    <property type="match status" value="1"/>
</dbReference>
<keyword evidence="3" id="KW-1003">Cell membrane</keyword>
<dbReference type="InterPro" id="IPR003593">
    <property type="entry name" value="AAA+_ATPase"/>
</dbReference>
<dbReference type="CDD" id="cd18552">
    <property type="entry name" value="ABC_6TM_MsbA_like"/>
    <property type="match status" value="1"/>
</dbReference>
<proteinExistence type="predicted"/>
<evidence type="ECO:0000259" key="10">
    <source>
        <dbReference type="PROSITE" id="PS50893"/>
    </source>
</evidence>
<feature type="transmembrane region" description="Helical" evidence="9">
    <location>
        <begin position="255"/>
        <end position="279"/>
    </location>
</feature>
<reference evidence="12 13" key="1">
    <citation type="journal article" date="2013" name="PLoS ONE">
        <title>Poles Apart: Arctic and Antarctic Octadecabacter strains Share High Genome Plasticity and a New Type of Xanthorhodopsin.</title>
        <authorList>
            <person name="Vollmers J."/>
            <person name="Voget S."/>
            <person name="Dietrich S."/>
            <person name="Gollnow K."/>
            <person name="Smits M."/>
            <person name="Meyer K."/>
            <person name="Brinkhoff T."/>
            <person name="Simon M."/>
            <person name="Daniel R."/>
        </authorList>
    </citation>
    <scope>NUCLEOTIDE SEQUENCE [LARGE SCALE GENOMIC DNA]</scope>
    <source>
        <strain evidence="12 13">307</strain>
    </source>
</reference>
<keyword evidence="7 9" id="KW-1133">Transmembrane helix</keyword>
<dbReference type="EMBL" id="CP003740">
    <property type="protein sequence ID" value="AGI68943.1"/>
    <property type="molecule type" value="Genomic_DNA"/>
</dbReference>
<evidence type="ECO:0000313" key="13">
    <source>
        <dbReference type="Proteomes" id="UP000005307"/>
    </source>
</evidence>
<keyword evidence="2" id="KW-0813">Transport</keyword>
<evidence type="ECO:0000256" key="7">
    <source>
        <dbReference type="ARBA" id="ARBA00022989"/>
    </source>
</evidence>
<dbReference type="OrthoDB" id="9808328at2"/>
<dbReference type="STRING" id="391626.OAN307_c34560"/>
<dbReference type="KEGG" id="oat:OAN307_c34560"/>
<evidence type="ECO:0000256" key="2">
    <source>
        <dbReference type="ARBA" id="ARBA00022448"/>
    </source>
</evidence>
<dbReference type="Proteomes" id="UP000005307">
    <property type="component" value="Chromosome"/>
</dbReference>
<dbReference type="InterPro" id="IPR039421">
    <property type="entry name" value="Type_1_exporter"/>
</dbReference>
<dbReference type="Gene3D" id="1.20.1560.10">
    <property type="entry name" value="ABC transporter type 1, transmembrane domain"/>
    <property type="match status" value="1"/>
</dbReference>
<feature type="transmembrane region" description="Helical" evidence="9">
    <location>
        <begin position="144"/>
        <end position="169"/>
    </location>
</feature>
<dbReference type="FunFam" id="3.40.50.300:FF:000221">
    <property type="entry name" value="Multidrug ABC transporter ATP-binding protein"/>
    <property type="match status" value="1"/>
</dbReference>
<dbReference type="GO" id="GO:0015421">
    <property type="term" value="F:ABC-type oligopeptide transporter activity"/>
    <property type="evidence" value="ECO:0007669"/>
    <property type="project" value="TreeGrafter"/>
</dbReference>
<dbReference type="InterPro" id="IPR011527">
    <property type="entry name" value="ABC1_TM_dom"/>
</dbReference>
<evidence type="ECO:0000256" key="4">
    <source>
        <dbReference type="ARBA" id="ARBA00022692"/>
    </source>
</evidence>
<feature type="transmembrane region" description="Helical" evidence="9">
    <location>
        <begin position="34"/>
        <end position="57"/>
    </location>
</feature>
<dbReference type="RefSeq" id="WP_015500914.1">
    <property type="nucleotide sequence ID" value="NC_020911.1"/>
</dbReference>
<keyword evidence="13" id="KW-1185">Reference proteome</keyword>
<evidence type="ECO:0000256" key="1">
    <source>
        <dbReference type="ARBA" id="ARBA00004651"/>
    </source>
</evidence>
<feature type="domain" description="ABC transporter" evidence="10">
    <location>
        <begin position="354"/>
        <end position="587"/>
    </location>
</feature>